<dbReference type="Proteomes" id="UP000663828">
    <property type="component" value="Unassembled WGS sequence"/>
</dbReference>
<organism evidence="2 4">
    <name type="scientific">Adineta ricciae</name>
    <name type="common">Rotifer</name>
    <dbReference type="NCBI Taxonomy" id="249248"/>
    <lineage>
        <taxon>Eukaryota</taxon>
        <taxon>Metazoa</taxon>
        <taxon>Spiralia</taxon>
        <taxon>Gnathifera</taxon>
        <taxon>Rotifera</taxon>
        <taxon>Eurotatoria</taxon>
        <taxon>Bdelloidea</taxon>
        <taxon>Adinetida</taxon>
        <taxon>Adinetidae</taxon>
        <taxon>Adineta</taxon>
    </lineage>
</organism>
<dbReference type="InterPro" id="IPR018289">
    <property type="entry name" value="MULE_transposase_dom"/>
</dbReference>
<gene>
    <name evidence="3" type="ORF">EDS130_LOCUS43846</name>
    <name evidence="2" type="ORF">XAT740_LOCUS9380</name>
</gene>
<keyword evidence="4" id="KW-1185">Reference proteome</keyword>
<proteinExistence type="predicted"/>
<dbReference type="EMBL" id="CAJNOJ010000767">
    <property type="protein sequence ID" value="CAF1520540.1"/>
    <property type="molecule type" value="Genomic_DNA"/>
</dbReference>
<dbReference type="PANTHER" id="PTHR47160">
    <property type="entry name" value="PUTATIVE-RELATED"/>
    <property type="match status" value="1"/>
</dbReference>
<sequence length="431" mass="50309">MSPVQSSKGREQLLLNGYRYRNGTEYVTLTEHNRAPNPDEITSVEFKSKINVHAISSNDAPRRIIHRALLEVDLNDASAVPNYKNAQRLVERKRKKNAIPLSTPTTFAEIEIPEELKLTNAGDIFLLYNNEKYNNRLIVLSSRENMTRLSASDHWHADGAFKVAPKLFYQLYSIHGHIHGRTFPLLYAFLPGKSNDVYSEFFDVVQQHISKHPASITVDFEPAVSNVIKQKFSSTAVTACFFHFKQNLWRKIRDLGLVSLFLDESQVRIQMKNFAVLAFIPTDHVIEEFERLEEESLGSINEFVDYFEKNYIGRRARYNHRRSPRFSISFWNCFDRLDQQLFRTNNPQEGWHNAVQNSCRKHPSICESIQDLKTEQHAQLIFVEQAETGTSKVRKRATYEKLDEQLQQLVTNFHLYPRNEYFKRARALFNF</sequence>
<dbReference type="Proteomes" id="UP000663852">
    <property type="component" value="Unassembled WGS sequence"/>
</dbReference>
<dbReference type="PANTHER" id="PTHR47160:SF10">
    <property type="entry name" value="MULE TRANSPOSASE DOMAIN-CONTAINING PROTEIN"/>
    <property type="match status" value="1"/>
</dbReference>
<dbReference type="AlphaFoldDB" id="A0A814BF17"/>
<evidence type="ECO:0000313" key="4">
    <source>
        <dbReference type="Proteomes" id="UP000663828"/>
    </source>
</evidence>
<name>A0A814BF17_ADIRI</name>
<evidence type="ECO:0000259" key="1">
    <source>
        <dbReference type="Pfam" id="PF10551"/>
    </source>
</evidence>
<evidence type="ECO:0000313" key="2">
    <source>
        <dbReference type="EMBL" id="CAF0927381.1"/>
    </source>
</evidence>
<comment type="caution">
    <text evidence="2">The sequence shown here is derived from an EMBL/GenBank/DDBJ whole genome shotgun (WGS) entry which is preliminary data.</text>
</comment>
<dbReference type="Pfam" id="PF10551">
    <property type="entry name" value="MULE"/>
    <property type="match status" value="1"/>
</dbReference>
<reference evidence="2" key="1">
    <citation type="submission" date="2021-02" db="EMBL/GenBank/DDBJ databases">
        <authorList>
            <person name="Nowell W R."/>
        </authorList>
    </citation>
    <scope>NUCLEOTIDE SEQUENCE</scope>
</reference>
<dbReference type="EMBL" id="CAJNOR010000482">
    <property type="protein sequence ID" value="CAF0927381.1"/>
    <property type="molecule type" value="Genomic_DNA"/>
</dbReference>
<evidence type="ECO:0000313" key="3">
    <source>
        <dbReference type="EMBL" id="CAF1520540.1"/>
    </source>
</evidence>
<accession>A0A814BF17</accession>
<feature type="domain" description="MULE transposase" evidence="1">
    <location>
        <begin position="155"/>
        <end position="247"/>
    </location>
</feature>
<dbReference type="OrthoDB" id="93990at2759"/>
<protein>
    <recommendedName>
        <fullName evidence="1">MULE transposase domain-containing protein</fullName>
    </recommendedName>
</protein>